<feature type="compositionally biased region" description="Basic and acidic residues" evidence="1">
    <location>
        <begin position="1"/>
        <end position="24"/>
    </location>
</feature>
<proteinExistence type="predicted"/>
<evidence type="ECO:0000313" key="3">
    <source>
        <dbReference type="Proteomes" id="UP000737018"/>
    </source>
</evidence>
<evidence type="ECO:0000313" key="2">
    <source>
        <dbReference type="EMBL" id="KAF3947560.1"/>
    </source>
</evidence>
<accession>A0A8J4VAI6</accession>
<organism evidence="2 3">
    <name type="scientific">Castanea mollissima</name>
    <name type="common">Chinese chestnut</name>
    <dbReference type="NCBI Taxonomy" id="60419"/>
    <lineage>
        <taxon>Eukaryota</taxon>
        <taxon>Viridiplantae</taxon>
        <taxon>Streptophyta</taxon>
        <taxon>Embryophyta</taxon>
        <taxon>Tracheophyta</taxon>
        <taxon>Spermatophyta</taxon>
        <taxon>Magnoliopsida</taxon>
        <taxon>eudicotyledons</taxon>
        <taxon>Gunneridae</taxon>
        <taxon>Pentapetalae</taxon>
        <taxon>rosids</taxon>
        <taxon>fabids</taxon>
        <taxon>Fagales</taxon>
        <taxon>Fagaceae</taxon>
        <taxon>Castanea</taxon>
    </lineage>
</organism>
<reference evidence="2" key="1">
    <citation type="submission" date="2020-03" db="EMBL/GenBank/DDBJ databases">
        <title>Castanea mollissima Vanexum genome sequencing.</title>
        <authorList>
            <person name="Staton M."/>
        </authorList>
    </citation>
    <scope>NUCLEOTIDE SEQUENCE</scope>
    <source>
        <tissue evidence="2">Leaf</tissue>
    </source>
</reference>
<evidence type="ECO:0000256" key="1">
    <source>
        <dbReference type="SAM" id="MobiDB-lite"/>
    </source>
</evidence>
<dbReference type="OrthoDB" id="1743858at2759"/>
<dbReference type="Proteomes" id="UP000737018">
    <property type="component" value="Unassembled WGS sequence"/>
</dbReference>
<sequence>MGKQAMDMKRGRDFGGSDESGPKPKEKRRSLKLASHVMKKAVMPVGRTVVRERGRMVKRKKIGMRERSLSFPLGIFEAMK</sequence>
<comment type="caution">
    <text evidence="2">The sequence shown here is derived from an EMBL/GenBank/DDBJ whole genome shotgun (WGS) entry which is preliminary data.</text>
</comment>
<gene>
    <name evidence="2" type="ORF">CMV_026323</name>
</gene>
<keyword evidence="3" id="KW-1185">Reference proteome</keyword>
<dbReference type="AlphaFoldDB" id="A0A8J4VAI6"/>
<protein>
    <submittedName>
        <fullName evidence="2">Uncharacterized protein</fullName>
    </submittedName>
</protein>
<feature type="region of interest" description="Disordered" evidence="1">
    <location>
        <begin position="1"/>
        <end position="31"/>
    </location>
</feature>
<name>A0A8J4VAI6_9ROSI</name>
<dbReference type="EMBL" id="JRKL02007641">
    <property type="protein sequence ID" value="KAF3947560.1"/>
    <property type="molecule type" value="Genomic_DNA"/>
</dbReference>